<proteinExistence type="predicted"/>
<gene>
    <name evidence="2" type="ORF">EVAR_54731_1</name>
</gene>
<dbReference type="EMBL" id="BGZK01001458">
    <property type="protein sequence ID" value="GBP80343.1"/>
    <property type="molecule type" value="Genomic_DNA"/>
</dbReference>
<reference evidence="2 3" key="1">
    <citation type="journal article" date="2019" name="Commun. Biol.">
        <title>The bagworm genome reveals a unique fibroin gene that provides high tensile strength.</title>
        <authorList>
            <person name="Kono N."/>
            <person name="Nakamura H."/>
            <person name="Ohtoshi R."/>
            <person name="Tomita M."/>
            <person name="Numata K."/>
            <person name="Arakawa K."/>
        </authorList>
    </citation>
    <scope>NUCLEOTIDE SEQUENCE [LARGE SCALE GENOMIC DNA]</scope>
</reference>
<accession>A0A4C1YZH3</accession>
<name>A0A4C1YZH3_EUMVA</name>
<sequence>MKPTRSTQTRRRSSERKGVGGEPPSVLGSAVPLLCPRAASAAARGGRRRRARARSIALTCAPRRPPPPPPPPSASTHSLFSLRKLTDGHADVPSTPSVALAAVSALSAVAVGDFVFARIYYVDIFPRAFLIINIALSCDTSSRKNHSDTYYL</sequence>
<dbReference type="Proteomes" id="UP000299102">
    <property type="component" value="Unassembled WGS sequence"/>
</dbReference>
<evidence type="ECO:0000313" key="3">
    <source>
        <dbReference type="Proteomes" id="UP000299102"/>
    </source>
</evidence>
<dbReference type="AlphaFoldDB" id="A0A4C1YZH3"/>
<feature type="compositionally biased region" description="Pro residues" evidence="1">
    <location>
        <begin position="63"/>
        <end position="73"/>
    </location>
</feature>
<feature type="region of interest" description="Disordered" evidence="1">
    <location>
        <begin position="1"/>
        <end position="80"/>
    </location>
</feature>
<protein>
    <submittedName>
        <fullName evidence="2">Uncharacterized protein</fullName>
    </submittedName>
</protein>
<comment type="caution">
    <text evidence="2">The sequence shown here is derived from an EMBL/GenBank/DDBJ whole genome shotgun (WGS) entry which is preliminary data.</text>
</comment>
<organism evidence="2 3">
    <name type="scientific">Eumeta variegata</name>
    <name type="common">Bagworm moth</name>
    <name type="synonym">Eumeta japonica</name>
    <dbReference type="NCBI Taxonomy" id="151549"/>
    <lineage>
        <taxon>Eukaryota</taxon>
        <taxon>Metazoa</taxon>
        <taxon>Ecdysozoa</taxon>
        <taxon>Arthropoda</taxon>
        <taxon>Hexapoda</taxon>
        <taxon>Insecta</taxon>
        <taxon>Pterygota</taxon>
        <taxon>Neoptera</taxon>
        <taxon>Endopterygota</taxon>
        <taxon>Lepidoptera</taxon>
        <taxon>Glossata</taxon>
        <taxon>Ditrysia</taxon>
        <taxon>Tineoidea</taxon>
        <taxon>Psychidae</taxon>
        <taxon>Oiketicinae</taxon>
        <taxon>Eumeta</taxon>
    </lineage>
</organism>
<evidence type="ECO:0000313" key="2">
    <source>
        <dbReference type="EMBL" id="GBP80343.1"/>
    </source>
</evidence>
<keyword evidence="3" id="KW-1185">Reference proteome</keyword>
<evidence type="ECO:0000256" key="1">
    <source>
        <dbReference type="SAM" id="MobiDB-lite"/>
    </source>
</evidence>